<dbReference type="GO" id="GO:0060962">
    <property type="term" value="P:regulation of ribosomal protein gene transcription by RNA polymerase II"/>
    <property type="evidence" value="ECO:0007669"/>
    <property type="project" value="InterPro"/>
</dbReference>
<dbReference type="PANTHER" id="PTHR21712">
    <property type="entry name" value="PRE-RRNA-PROCESSING PROTEIN FHL1"/>
    <property type="match status" value="1"/>
</dbReference>
<dbReference type="PANTHER" id="PTHR21712:SF29">
    <property type="entry name" value="PRE-RRNA-PROCESSING PROTEIN FHL1"/>
    <property type="match status" value="1"/>
</dbReference>
<reference evidence="4 5" key="1">
    <citation type="submission" date="2024-03" db="EMBL/GenBank/DDBJ databases">
        <authorList>
            <person name="Martinez-Hernandez J."/>
        </authorList>
    </citation>
    <scope>NUCLEOTIDE SEQUENCE [LARGE SCALE GENOMIC DNA]</scope>
</reference>
<dbReference type="PROSITE" id="PS50006">
    <property type="entry name" value="FHA_DOMAIN"/>
    <property type="match status" value="1"/>
</dbReference>
<dbReference type="EMBL" id="CAXHTB010000018">
    <property type="protein sequence ID" value="CAL0324410.1"/>
    <property type="molecule type" value="Genomic_DNA"/>
</dbReference>
<gene>
    <name evidence="4" type="ORF">LLUT_LOCUS25470</name>
</gene>
<dbReference type="SMART" id="SM00240">
    <property type="entry name" value="FHA"/>
    <property type="match status" value="1"/>
</dbReference>
<name>A0AAV1XRP8_LUPLU</name>
<protein>
    <recommendedName>
        <fullName evidence="3">FHA domain-containing protein</fullName>
    </recommendedName>
</protein>
<evidence type="ECO:0000256" key="2">
    <source>
        <dbReference type="ARBA" id="ARBA00023242"/>
    </source>
</evidence>
<evidence type="ECO:0000313" key="4">
    <source>
        <dbReference type="EMBL" id="CAL0324410.1"/>
    </source>
</evidence>
<evidence type="ECO:0000259" key="3">
    <source>
        <dbReference type="PROSITE" id="PS50006"/>
    </source>
</evidence>
<dbReference type="GO" id="GO:0043565">
    <property type="term" value="F:sequence-specific DNA binding"/>
    <property type="evidence" value="ECO:0007669"/>
    <property type="project" value="TreeGrafter"/>
</dbReference>
<feature type="domain" description="FHA" evidence="3">
    <location>
        <begin position="73"/>
        <end position="130"/>
    </location>
</feature>
<dbReference type="SUPFAM" id="SSF49879">
    <property type="entry name" value="SMAD/FHA domain"/>
    <property type="match status" value="1"/>
</dbReference>
<dbReference type="InterPro" id="IPR045178">
    <property type="entry name" value="Fhl1/FHA1"/>
</dbReference>
<dbReference type="InterPro" id="IPR008984">
    <property type="entry name" value="SMAD_FHA_dom_sf"/>
</dbReference>
<dbReference type="GO" id="GO:0005634">
    <property type="term" value="C:nucleus"/>
    <property type="evidence" value="ECO:0007669"/>
    <property type="project" value="UniProtKB-SubCell"/>
</dbReference>
<evidence type="ECO:0000256" key="1">
    <source>
        <dbReference type="ARBA" id="ARBA00004123"/>
    </source>
</evidence>
<dbReference type="Proteomes" id="UP001497480">
    <property type="component" value="Unassembled WGS sequence"/>
</dbReference>
<accession>A0AAV1XRP8</accession>
<keyword evidence="5" id="KW-1185">Reference proteome</keyword>
<organism evidence="4 5">
    <name type="scientific">Lupinus luteus</name>
    <name type="common">European yellow lupine</name>
    <dbReference type="NCBI Taxonomy" id="3873"/>
    <lineage>
        <taxon>Eukaryota</taxon>
        <taxon>Viridiplantae</taxon>
        <taxon>Streptophyta</taxon>
        <taxon>Embryophyta</taxon>
        <taxon>Tracheophyta</taxon>
        <taxon>Spermatophyta</taxon>
        <taxon>Magnoliopsida</taxon>
        <taxon>eudicotyledons</taxon>
        <taxon>Gunneridae</taxon>
        <taxon>Pentapetalae</taxon>
        <taxon>rosids</taxon>
        <taxon>fabids</taxon>
        <taxon>Fabales</taxon>
        <taxon>Fabaceae</taxon>
        <taxon>Papilionoideae</taxon>
        <taxon>50 kb inversion clade</taxon>
        <taxon>genistoids sensu lato</taxon>
        <taxon>core genistoids</taxon>
        <taxon>Genisteae</taxon>
        <taxon>Lupinus</taxon>
    </lineage>
</organism>
<dbReference type="Gene3D" id="2.60.200.20">
    <property type="match status" value="1"/>
</dbReference>
<evidence type="ECO:0000313" key="5">
    <source>
        <dbReference type="Proteomes" id="UP001497480"/>
    </source>
</evidence>
<dbReference type="AlphaFoldDB" id="A0AAV1XRP8"/>
<dbReference type="FunFam" id="2.60.200.20:FF:000014">
    <property type="entry name" value="FHA domain-containing protein FHA2"/>
    <property type="match status" value="1"/>
</dbReference>
<comment type="caution">
    <text evidence="4">The sequence shown here is derived from an EMBL/GenBank/DDBJ whole genome shotgun (WGS) entry which is preliminary data.</text>
</comment>
<dbReference type="InterPro" id="IPR000253">
    <property type="entry name" value="FHA_dom"/>
</dbReference>
<dbReference type="CDD" id="cd22701">
    <property type="entry name" value="FHA_FKH1-like"/>
    <property type="match status" value="1"/>
</dbReference>
<keyword evidence="2" id="KW-0539">Nucleus</keyword>
<proteinExistence type="predicted"/>
<sequence>MLMIFSFSQLEEKEVVSAAGLQLLFSLIFVIQENRCPWRNFIMSSVGADGRVEAGFAKLQGKDFEFYMQTYSILLGRSSKISSVDLDLSRLGGGTTISRHHARIYYDFTSHHFALEVLGKKGVFVKGVLHFPGEPPVKLSSQDLLQIGNKEFYFLLPSKGISKRSSQFSIPLSTVPLPGLAAVGAKNGEDNADVKVKLEKVVRI</sequence>
<comment type="subcellular location">
    <subcellularLocation>
        <location evidence="1">Nucleus</location>
    </subcellularLocation>
</comment>
<dbReference type="Pfam" id="PF00498">
    <property type="entry name" value="FHA"/>
    <property type="match status" value="1"/>
</dbReference>